<evidence type="ECO:0000313" key="2">
    <source>
        <dbReference type="Proteomes" id="UP000299102"/>
    </source>
</evidence>
<protein>
    <submittedName>
        <fullName evidence="1">Uncharacterized protein</fullName>
    </submittedName>
</protein>
<proteinExistence type="predicted"/>
<evidence type="ECO:0000313" key="1">
    <source>
        <dbReference type="EMBL" id="GBP68614.1"/>
    </source>
</evidence>
<dbReference type="Proteomes" id="UP000299102">
    <property type="component" value="Unassembled WGS sequence"/>
</dbReference>
<dbReference type="EMBL" id="BGZK01001018">
    <property type="protein sequence ID" value="GBP68614.1"/>
    <property type="molecule type" value="Genomic_DNA"/>
</dbReference>
<organism evidence="1 2">
    <name type="scientific">Eumeta variegata</name>
    <name type="common">Bagworm moth</name>
    <name type="synonym">Eumeta japonica</name>
    <dbReference type="NCBI Taxonomy" id="151549"/>
    <lineage>
        <taxon>Eukaryota</taxon>
        <taxon>Metazoa</taxon>
        <taxon>Ecdysozoa</taxon>
        <taxon>Arthropoda</taxon>
        <taxon>Hexapoda</taxon>
        <taxon>Insecta</taxon>
        <taxon>Pterygota</taxon>
        <taxon>Neoptera</taxon>
        <taxon>Endopterygota</taxon>
        <taxon>Lepidoptera</taxon>
        <taxon>Glossata</taxon>
        <taxon>Ditrysia</taxon>
        <taxon>Tineoidea</taxon>
        <taxon>Psychidae</taxon>
        <taxon>Oiketicinae</taxon>
        <taxon>Eumeta</taxon>
    </lineage>
</organism>
<comment type="caution">
    <text evidence="1">The sequence shown here is derived from an EMBL/GenBank/DDBJ whole genome shotgun (WGS) entry which is preliminary data.</text>
</comment>
<keyword evidence="2" id="KW-1185">Reference proteome</keyword>
<name>A0A4C1Y0W9_EUMVA</name>
<accession>A0A4C1Y0W9</accession>
<dbReference type="AlphaFoldDB" id="A0A4C1Y0W9"/>
<reference evidence="1 2" key="1">
    <citation type="journal article" date="2019" name="Commun. Biol.">
        <title>The bagworm genome reveals a unique fibroin gene that provides high tensile strength.</title>
        <authorList>
            <person name="Kono N."/>
            <person name="Nakamura H."/>
            <person name="Ohtoshi R."/>
            <person name="Tomita M."/>
            <person name="Numata K."/>
            <person name="Arakawa K."/>
        </authorList>
    </citation>
    <scope>NUCLEOTIDE SEQUENCE [LARGE SCALE GENOMIC DNA]</scope>
</reference>
<gene>
    <name evidence="1" type="ORF">EVAR_43945_1</name>
</gene>
<sequence>METTDRGPKPQRLIRITSRGKQAYERNAEQTSDCVCAAFFAQRKFQQSTRMRLHSECEADEPSGGAGPGFKRRAYKYLLNHFSRLSRPDVRASAVNALSARHIRSHFVVVNLTNVTNVTVLELTYRR</sequence>